<sequence>MFRFMCFLVLRPIPTILKKIQETETKQTNNTNVDDSVGEHSFMKFWKNQELFKKKFIYPNKIWKWQLVDDSQTKKVMAVDPNEDDGLDAFHAADCFINF</sequence>
<evidence type="ECO:0000313" key="2">
    <source>
        <dbReference type="Proteomes" id="UP001152798"/>
    </source>
</evidence>
<accession>A0A9P0EGI1</accession>
<proteinExistence type="predicted"/>
<dbReference type="AlphaFoldDB" id="A0A9P0EGI1"/>
<dbReference type="Proteomes" id="UP001152798">
    <property type="component" value="Chromosome 2"/>
</dbReference>
<evidence type="ECO:0000313" key="1">
    <source>
        <dbReference type="EMBL" id="CAH1393486.1"/>
    </source>
</evidence>
<keyword evidence="2" id="KW-1185">Reference proteome</keyword>
<organism evidence="1 2">
    <name type="scientific">Nezara viridula</name>
    <name type="common">Southern green stink bug</name>
    <name type="synonym">Cimex viridulus</name>
    <dbReference type="NCBI Taxonomy" id="85310"/>
    <lineage>
        <taxon>Eukaryota</taxon>
        <taxon>Metazoa</taxon>
        <taxon>Ecdysozoa</taxon>
        <taxon>Arthropoda</taxon>
        <taxon>Hexapoda</taxon>
        <taxon>Insecta</taxon>
        <taxon>Pterygota</taxon>
        <taxon>Neoptera</taxon>
        <taxon>Paraneoptera</taxon>
        <taxon>Hemiptera</taxon>
        <taxon>Heteroptera</taxon>
        <taxon>Panheteroptera</taxon>
        <taxon>Pentatomomorpha</taxon>
        <taxon>Pentatomoidea</taxon>
        <taxon>Pentatomidae</taxon>
        <taxon>Pentatominae</taxon>
        <taxon>Nezara</taxon>
    </lineage>
</organism>
<dbReference type="EMBL" id="OV725078">
    <property type="protein sequence ID" value="CAH1393486.1"/>
    <property type="molecule type" value="Genomic_DNA"/>
</dbReference>
<gene>
    <name evidence="1" type="ORF">NEZAVI_LOCUS4154</name>
</gene>
<protein>
    <submittedName>
        <fullName evidence="1">Uncharacterized protein</fullName>
    </submittedName>
</protein>
<reference evidence="1" key="1">
    <citation type="submission" date="2022-01" db="EMBL/GenBank/DDBJ databases">
        <authorList>
            <person name="King R."/>
        </authorList>
    </citation>
    <scope>NUCLEOTIDE SEQUENCE</scope>
</reference>
<name>A0A9P0EGI1_NEZVI</name>